<dbReference type="GO" id="GO:0005996">
    <property type="term" value="P:monosaccharide metabolic process"/>
    <property type="evidence" value="ECO:0007669"/>
    <property type="project" value="TreeGrafter"/>
</dbReference>
<reference evidence="3 4" key="1">
    <citation type="submission" date="2018-11" db="EMBL/GenBank/DDBJ databases">
        <title>Genome sequence of Apiotrichum porosum DSM 27194.</title>
        <authorList>
            <person name="Aliyu H."/>
            <person name="Gorte O."/>
            <person name="Ochsenreither K."/>
        </authorList>
    </citation>
    <scope>NUCLEOTIDE SEQUENCE [LARGE SCALE GENOMIC DNA]</scope>
    <source>
        <strain evidence="3 4">DSM 27194</strain>
    </source>
</reference>
<comment type="caution">
    <text evidence="3">The sequence shown here is derived from an EMBL/GenBank/DDBJ whole genome shotgun (WGS) entry which is preliminary data.</text>
</comment>
<accession>A0A427XD68</accession>
<dbReference type="Gene3D" id="3.40.50.720">
    <property type="entry name" value="NAD(P)-binding Rossmann-like Domain"/>
    <property type="match status" value="1"/>
</dbReference>
<feature type="compositionally biased region" description="Polar residues" evidence="1">
    <location>
        <begin position="25"/>
        <end position="46"/>
    </location>
</feature>
<sequence>MNRVTSSTVSSFPSSTIPCPLLNPSGDTSTTSLQLDSGRGPQTLQATGPSDTYVLVIGGLGFIGSHTVLELLKAGKNVIIIDDLSNSFEQVVERITAAAAVWCKANGRQLPIIKFHQLDYRSKAIHFLLEAYSDNDNQTSPTTPHDGSPLLVNRRSRITGVIHFAAFKSVNDSISHPLEYYSNNVCGLVNLLELLDHHNIRKFVFSSSATVYGTKANSGRPLREEDVVHHPEAYTDDHARLQHAVPGTTGLLSPYARTKYFGEAILADLAYSSPSWNIIALRYFNPIGCDASGLLGEDPRGEPTNLFPVITQVLNGRRPHLNIFGSDWETRDGTAIRDFIHVSDLARGHVAALGASLRASFRTFNLGTGTGTTVSEAVRALETAAGIKIATRLAPRREGDVGSCVAANSRAVAELSWTATESLGQCARDLWNFVARWNAAASPV</sequence>
<feature type="domain" description="NAD-dependent epimerase/dehydratase" evidence="2">
    <location>
        <begin position="156"/>
        <end position="367"/>
    </location>
</feature>
<dbReference type="RefSeq" id="XP_028471943.1">
    <property type="nucleotide sequence ID" value="XM_028620901.1"/>
</dbReference>
<evidence type="ECO:0000259" key="2">
    <source>
        <dbReference type="Pfam" id="PF01370"/>
    </source>
</evidence>
<dbReference type="PANTHER" id="PTHR43725">
    <property type="entry name" value="UDP-GLUCOSE 4-EPIMERASE"/>
    <property type="match status" value="1"/>
</dbReference>
<dbReference type="InterPro" id="IPR001509">
    <property type="entry name" value="Epimerase_deHydtase"/>
</dbReference>
<dbReference type="FunFam" id="3.40.50.720:FF:000418">
    <property type="entry name" value="UDP-glucose 4-epimerase 5"/>
    <property type="match status" value="1"/>
</dbReference>
<dbReference type="GO" id="GO:0005829">
    <property type="term" value="C:cytosol"/>
    <property type="evidence" value="ECO:0007669"/>
    <property type="project" value="TreeGrafter"/>
</dbReference>
<dbReference type="EMBL" id="RSCE01000021">
    <property type="protein sequence ID" value="RSH76796.1"/>
    <property type="molecule type" value="Genomic_DNA"/>
</dbReference>
<dbReference type="PANTHER" id="PTHR43725:SF3">
    <property type="entry name" value="UDP-GLUCOSE 4-EPIMERASE (EUROFUNG)"/>
    <property type="match status" value="1"/>
</dbReference>
<evidence type="ECO:0000313" key="3">
    <source>
        <dbReference type="EMBL" id="RSH76796.1"/>
    </source>
</evidence>
<dbReference type="Proteomes" id="UP000279236">
    <property type="component" value="Unassembled WGS sequence"/>
</dbReference>
<dbReference type="SUPFAM" id="SSF51735">
    <property type="entry name" value="NAD(P)-binding Rossmann-fold domains"/>
    <property type="match status" value="1"/>
</dbReference>
<dbReference type="GeneID" id="39589917"/>
<organism evidence="3 4">
    <name type="scientific">Apiotrichum porosum</name>
    <dbReference type="NCBI Taxonomy" id="105984"/>
    <lineage>
        <taxon>Eukaryota</taxon>
        <taxon>Fungi</taxon>
        <taxon>Dikarya</taxon>
        <taxon>Basidiomycota</taxon>
        <taxon>Agaricomycotina</taxon>
        <taxon>Tremellomycetes</taxon>
        <taxon>Trichosporonales</taxon>
        <taxon>Trichosporonaceae</taxon>
        <taxon>Apiotrichum</taxon>
    </lineage>
</organism>
<evidence type="ECO:0000256" key="1">
    <source>
        <dbReference type="SAM" id="MobiDB-lite"/>
    </source>
</evidence>
<dbReference type="AlphaFoldDB" id="A0A427XD68"/>
<dbReference type="STRING" id="105984.A0A427XD68"/>
<dbReference type="OrthoDB" id="9402762at2759"/>
<protein>
    <recommendedName>
        <fullName evidence="2">NAD-dependent epimerase/dehydratase domain-containing protein</fullName>
    </recommendedName>
</protein>
<feature type="compositionally biased region" description="Low complexity" evidence="1">
    <location>
        <begin position="1"/>
        <end position="16"/>
    </location>
</feature>
<feature type="domain" description="NAD-dependent epimerase/dehydratase" evidence="2">
    <location>
        <begin position="54"/>
        <end position="123"/>
    </location>
</feature>
<feature type="region of interest" description="Disordered" evidence="1">
    <location>
        <begin position="1"/>
        <end position="46"/>
    </location>
</feature>
<dbReference type="InterPro" id="IPR036291">
    <property type="entry name" value="NAD(P)-bd_dom_sf"/>
</dbReference>
<dbReference type="GO" id="GO:0003978">
    <property type="term" value="F:UDP-glucose 4-epimerase activity"/>
    <property type="evidence" value="ECO:0007669"/>
    <property type="project" value="TreeGrafter"/>
</dbReference>
<dbReference type="Gene3D" id="3.90.25.10">
    <property type="entry name" value="UDP-galactose 4-epimerase, domain 1"/>
    <property type="match status" value="1"/>
</dbReference>
<evidence type="ECO:0000313" key="4">
    <source>
        <dbReference type="Proteomes" id="UP000279236"/>
    </source>
</evidence>
<name>A0A427XD68_9TREE</name>
<keyword evidence="4" id="KW-1185">Reference proteome</keyword>
<dbReference type="Pfam" id="PF01370">
    <property type="entry name" value="Epimerase"/>
    <property type="match status" value="2"/>
</dbReference>
<proteinExistence type="predicted"/>
<gene>
    <name evidence="3" type="ORF">EHS24_005374</name>
</gene>